<evidence type="ECO:0000256" key="3">
    <source>
        <dbReference type="ARBA" id="ARBA00022448"/>
    </source>
</evidence>
<dbReference type="GO" id="GO:0016020">
    <property type="term" value="C:membrane"/>
    <property type="evidence" value="ECO:0007669"/>
    <property type="project" value="InterPro"/>
</dbReference>
<reference evidence="8" key="4">
    <citation type="submission" date="2023-01" db="EMBL/GenBank/DDBJ databases">
        <title>Draft genome sequence of Methylobacterium brachythecii strain NBRC 107710.</title>
        <authorList>
            <person name="Sun Q."/>
            <person name="Mori K."/>
        </authorList>
    </citation>
    <scope>NUCLEOTIDE SEQUENCE</scope>
    <source>
        <strain evidence="8">NBRC 107710</strain>
    </source>
</reference>
<evidence type="ECO:0000313" key="8">
    <source>
        <dbReference type="EMBL" id="GLS42185.1"/>
    </source>
</evidence>
<reference evidence="11" key="2">
    <citation type="journal article" date="2019" name="Int. J. Syst. Evol. Microbiol.">
        <title>The Global Catalogue of Microorganisms (GCM) 10K type strain sequencing project: providing services to taxonomists for standard genome sequencing and annotation.</title>
        <authorList>
            <consortium name="The Broad Institute Genomics Platform"/>
            <consortium name="The Broad Institute Genome Sequencing Center for Infectious Disease"/>
            <person name="Wu L."/>
            <person name="Ma J."/>
        </authorList>
    </citation>
    <scope>NUCLEOTIDE SEQUENCE [LARGE SCALE GENOMIC DNA]</scope>
    <source>
        <strain evidence="11">NBRC 107710</strain>
    </source>
</reference>
<evidence type="ECO:0000313" key="10">
    <source>
        <dbReference type="Proteomes" id="UP000517759"/>
    </source>
</evidence>
<organism evidence="9 10">
    <name type="scientific">Methylobacterium brachythecii</name>
    <dbReference type="NCBI Taxonomy" id="1176177"/>
    <lineage>
        <taxon>Bacteria</taxon>
        <taxon>Pseudomonadati</taxon>
        <taxon>Pseudomonadota</taxon>
        <taxon>Alphaproteobacteria</taxon>
        <taxon>Hyphomicrobiales</taxon>
        <taxon>Methylobacteriaceae</taxon>
        <taxon>Methylobacterium</taxon>
    </lineage>
</organism>
<dbReference type="InterPro" id="IPR001638">
    <property type="entry name" value="Solute-binding_3/MltF_N"/>
</dbReference>
<comment type="similarity">
    <text evidence="2">Belongs to the bacterial solute-binding protein SsuA/TauA family.</text>
</comment>
<dbReference type="FunFam" id="3.40.190.10:FF:000050">
    <property type="entry name" value="Sulfonate ABC transporter substrate-binding protein"/>
    <property type="match status" value="1"/>
</dbReference>
<dbReference type="GO" id="GO:0042626">
    <property type="term" value="F:ATPase-coupled transmembrane transporter activity"/>
    <property type="evidence" value="ECO:0007669"/>
    <property type="project" value="InterPro"/>
</dbReference>
<dbReference type="EMBL" id="BSPG01000001">
    <property type="protein sequence ID" value="GLS42185.1"/>
    <property type="molecule type" value="Genomic_DNA"/>
</dbReference>
<dbReference type="GO" id="GO:0042597">
    <property type="term" value="C:periplasmic space"/>
    <property type="evidence" value="ECO:0007669"/>
    <property type="project" value="UniProtKB-SubCell"/>
</dbReference>
<feature type="domain" description="Solute-binding protein family 3/N-terminal" evidence="7">
    <location>
        <begin position="29"/>
        <end position="248"/>
    </location>
</feature>
<comment type="subcellular location">
    <subcellularLocation>
        <location evidence="1">Periplasm</location>
    </subcellularLocation>
</comment>
<gene>
    <name evidence="8" type="ORF">GCM10007884_01700</name>
    <name evidence="9" type="ORF">GGR33_001831</name>
</gene>
<evidence type="ECO:0000256" key="5">
    <source>
        <dbReference type="ARBA" id="ARBA00055538"/>
    </source>
</evidence>
<comment type="caution">
    <text evidence="9">The sequence shown here is derived from an EMBL/GenBank/DDBJ whole genome shotgun (WGS) entry which is preliminary data.</text>
</comment>
<proteinExistence type="inferred from homology"/>
<dbReference type="PANTHER" id="PTHR30024">
    <property type="entry name" value="ALIPHATIC SULFONATES-BINDING PROTEIN-RELATED"/>
    <property type="match status" value="1"/>
</dbReference>
<dbReference type="PROSITE" id="PS51318">
    <property type="entry name" value="TAT"/>
    <property type="match status" value="1"/>
</dbReference>
<dbReference type="InterPro" id="IPR015168">
    <property type="entry name" value="SsuA/THI5"/>
</dbReference>
<reference evidence="8" key="1">
    <citation type="journal article" date="2014" name="Int. J. Syst. Evol. Microbiol.">
        <title>Complete genome of a new Firmicutes species belonging to the dominant human colonic microbiota ('Ruminococcus bicirculans') reveals two chromosomes and a selective capacity to utilize plant glucans.</title>
        <authorList>
            <consortium name="NISC Comparative Sequencing Program"/>
            <person name="Wegmann U."/>
            <person name="Louis P."/>
            <person name="Goesmann A."/>
            <person name="Henrissat B."/>
            <person name="Duncan S.H."/>
            <person name="Flint H.J."/>
        </authorList>
    </citation>
    <scope>NUCLEOTIDE SEQUENCE</scope>
    <source>
        <strain evidence="8">NBRC 107710</strain>
    </source>
</reference>
<evidence type="ECO:0000256" key="1">
    <source>
        <dbReference type="ARBA" id="ARBA00004418"/>
    </source>
</evidence>
<dbReference type="InterPro" id="IPR010067">
    <property type="entry name" value="ABC_SsuA_sub-bd"/>
</dbReference>
<dbReference type="SMART" id="SM00062">
    <property type="entry name" value="PBPb"/>
    <property type="match status" value="1"/>
</dbReference>
<protein>
    <recommendedName>
        <fullName evidence="6">Putative aliphatic sulfonates-binding protein</fullName>
    </recommendedName>
</protein>
<keyword evidence="3" id="KW-0813">Transport</keyword>
<dbReference type="InterPro" id="IPR006311">
    <property type="entry name" value="TAT_signal"/>
</dbReference>
<accession>A0A7W6AHC2</accession>
<name>A0A7W6AHC2_9HYPH</name>
<dbReference type="AlphaFoldDB" id="A0A7W6AHC2"/>
<dbReference type="RefSeq" id="WP_183504171.1">
    <property type="nucleotide sequence ID" value="NZ_BSPG01000001.1"/>
</dbReference>
<dbReference type="Pfam" id="PF09084">
    <property type="entry name" value="NMT1"/>
    <property type="match status" value="1"/>
</dbReference>
<dbReference type="Proteomes" id="UP000517759">
    <property type="component" value="Unassembled WGS sequence"/>
</dbReference>
<keyword evidence="4" id="KW-0732">Signal</keyword>
<dbReference type="EMBL" id="JACIDN010000003">
    <property type="protein sequence ID" value="MBB3902336.1"/>
    <property type="molecule type" value="Genomic_DNA"/>
</dbReference>
<comment type="function">
    <text evidence="5">Part of a binding-protein-dependent transport system for aliphatic sulfonates. Putative binding protein.</text>
</comment>
<dbReference type="PANTHER" id="PTHR30024:SF42">
    <property type="entry name" value="ALIPHATIC SULFONATES-BINDING PROTEIN-RELATED"/>
    <property type="match status" value="1"/>
</dbReference>
<evidence type="ECO:0000313" key="9">
    <source>
        <dbReference type="EMBL" id="MBB3902336.1"/>
    </source>
</evidence>
<evidence type="ECO:0000256" key="2">
    <source>
        <dbReference type="ARBA" id="ARBA00010742"/>
    </source>
</evidence>
<evidence type="ECO:0000313" key="11">
    <source>
        <dbReference type="Proteomes" id="UP001156881"/>
    </source>
</evidence>
<dbReference type="SUPFAM" id="SSF53850">
    <property type="entry name" value="Periplasmic binding protein-like II"/>
    <property type="match status" value="1"/>
</dbReference>
<dbReference type="Proteomes" id="UP001156881">
    <property type="component" value="Unassembled WGS sequence"/>
</dbReference>
<evidence type="ECO:0000259" key="7">
    <source>
        <dbReference type="SMART" id="SM00062"/>
    </source>
</evidence>
<sequence>MSLTRRHFSAALGASLALAGRTPARADATVRLSYQRSSTLLTVLKTNGTLEKRLAAKGFGVSWHLFTKVLEPMNTGAVDLHADVADAVPIFTQSAKAPLTFYALEAGSPAAEAIIVPEESPIRSIADLKGRTVGVSKGSGCHFILAAALKRAGLSFSDIRPAYLEAPDGVAAFGQGSLDAWAIWDPFLAIVQAKRPIRVLADAGGLSSYNRYYTVNDSFAAAHPEIVEIVYAALVEAGLWVKANPKEAVALLAPIWGDLPPEVVATVNQRRSYAVKPVDRAALVEQQSIADTFHEAGLIPRRLDATDVRIWQPAAGRG</sequence>
<keyword evidence="11" id="KW-1185">Reference proteome</keyword>
<evidence type="ECO:0000256" key="4">
    <source>
        <dbReference type="ARBA" id="ARBA00022729"/>
    </source>
</evidence>
<dbReference type="NCBIfam" id="TIGR01728">
    <property type="entry name" value="SsuA_fam"/>
    <property type="match status" value="1"/>
</dbReference>
<evidence type="ECO:0000256" key="6">
    <source>
        <dbReference type="ARBA" id="ARBA00070228"/>
    </source>
</evidence>
<dbReference type="Gene3D" id="3.40.190.10">
    <property type="entry name" value="Periplasmic binding protein-like II"/>
    <property type="match status" value="2"/>
</dbReference>
<reference evidence="9 10" key="3">
    <citation type="submission" date="2020-08" db="EMBL/GenBank/DDBJ databases">
        <title>Genomic Encyclopedia of Type Strains, Phase IV (KMG-IV): sequencing the most valuable type-strain genomes for metagenomic binning, comparative biology and taxonomic classification.</title>
        <authorList>
            <person name="Goeker M."/>
        </authorList>
    </citation>
    <scope>NUCLEOTIDE SEQUENCE [LARGE SCALE GENOMIC DNA]</scope>
    <source>
        <strain evidence="9 10">DSM 24105</strain>
    </source>
</reference>